<dbReference type="AlphaFoldDB" id="A0A814H4L9"/>
<evidence type="ECO:0000256" key="1">
    <source>
        <dbReference type="SAM" id="MobiDB-lite"/>
    </source>
</evidence>
<feature type="region of interest" description="Disordered" evidence="1">
    <location>
        <begin position="74"/>
        <end position="109"/>
    </location>
</feature>
<name>A0A814H4L9_ADIRI</name>
<feature type="compositionally biased region" description="Low complexity" evidence="1">
    <location>
        <begin position="85"/>
        <end position="96"/>
    </location>
</feature>
<evidence type="ECO:0000313" key="2">
    <source>
        <dbReference type="EMBL" id="CAF1004378.1"/>
    </source>
</evidence>
<gene>
    <name evidence="2" type="ORF">EDS130_LOCUS15049</name>
</gene>
<feature type="compositionally biased region" description="Low complexity" evidence="1">
    <location>
        <begin position="40"/>
        <end position="50"/>
    </location>
</feature>
<dbReference type="EMBL" id="CAJNOJ010000063">
    <property type="protein sequence ID" value="CAF1004378.1"/>
    <property type="molecule type" value="Genomic_DNA"/>
</dbReference>
<feature type="compositionally biased region" description="Polar residues" evidence="1">
    <location>
        <begin position="75"/>
        <end position="84"/>
    </location>
</feature>
<protein>
    <submittedName>
        <fullName evidence="2">Uncharacterized protein</fullName>
    </submittedName>
</protein>
<feature type="region of interest" description="Disordered" evidence="1">
    <location>
        <begin position="34"/>
        <end position="54"/>
    </location>
</feature>
<organism evidence="2 3">
    <name type="scientific">Adineta ricciae</name>
    <name type="common">Rotifer</name>
    <dbReference type="NCBI Taxonomy" id="249248"/>
    <lineage>
        <taxon>Eukaryota</taxon>
        <taxon>Metazoa</taxon>
        <taxon>Spiralia</taxon>
        <taxon>Gnathifera</taxon>
        <taxon>Rotifera</taxon>
        <taxon>Eurotatoria</taxon>
        <taxon>Bdelloidea</taxon>
        <taxon>Adinetida</taxon>
        <taxon>Adinetidae</taxon>
        <taxon>Adineta</taxon>
    </lineage>
</organism>
<evidence type="ECO:0000313" key="3">
    <source>
        <dbReference type="Proteomes" id="UP000663852"/>
    </source>
</evidence>
<proteinExistence type="predicted"/>
<reference evidence="2" key="1">
    <citation type="submission" date="2021-02" db="EMBL/GenBank/DDBJ databases">
        <authorList>
            <person name="Nowell W R."/>
        </authorList>
    </citation>
    <scope>NUCLEOTIDE SEQUENCE</scope>
</reference>
<comment type="caution">
    <text evidence="2">The sequence shown here is derived from an EMBL/GenBank/DDBJ whole genome shotgun (WGS) entry which is preliminary data.</text>
</comment>
<sequence length="109" mass="11738">MKALVISTCQQEKLIQNETEQRAYRSSLAKQALASGQPISTPSHCSHSSSDLPLNHVLQEKSDRQGSVISDIHHLTNSPNTFETSITSNSSLSSASNRINVPCSDSSQG</sequence>
<dbReference type="Proteomes" id="UP000663852">
    <property type="component" value="Unassembled WGS sequence"/>
</dbReference>
<accession>A0A814H4L9</accession>
<feature type="compositionally biased region" description="Polar residues" evidence="1">
    <location>
        <begin position="97"/>
        <end position="109"/>
    </location>
</feature>